<accession>A0A2S0UM46</accession>
<evidence type="ECO:0000313" key="1">
    <source>
        <dbReference type="EMBL" id="AWB48885.1"/>
    </source>
</evidence>
<sequence>MITCLSGAVDTANPAVLWSNALGRGTLVASTAAADGAAANALGPQTYDFWTPTAMPATLTATLPAAELVDCFAIAAHNLGTKAATVTLAYSVDLVAAYIDVATLTPTDDDAQMLVFPAVSARRLRLTVAGASIPSIGIASIGKRLVFPGGIQPGYVPFDRARRVQLLGGSTLGGHFLGNRVTRRGADMSVKFTVLPRTWADADLVPFNAHYDAGGAFFFAGSPSFLPQDCAYAWRSVDAGEMRPALQAGGKWVDVGMELAAYAA</sequence>
<dbReference type="KEGG" id="geh:HYN69_10560"/>
<dbReference type="EMBL" id="CP028918">
    <property type="protein sequence ID" value="AWB48885.1"/>
    <property type="molecule type" value="Genomic_DNA"/>
</dbReference>
<gene>
    <name evidence="1" type="ORF">HYN69_10560</name>
</gene>
<dbReference type="Gene3D" id="2.60.120.260">
    <property type="entry name" value="Galactose-binding domain-like"/>
    <property type="match status" value="1"/>
</dbReference>
<reference evidence="1 2" key="1">
    <citation type="submission" date="2018-04" db="EMBL/GenBank/DDBJ databases">
        <title>Genome sequencing of Gemmobacter.</title>
        <authorList>
            <person name="Yi H."/>
            <person name="Baek M.-G."/>
        </authorList>
    </citation>
    <scope>NUCLEOTIDE SEQUENCE [LARGE SCALE GENOMIC DNA]</scope>
    <source>
        <strain evidence="1 2">HYN0069</strain>
    </source>
</reference>
<proteinExistence type="predicted"/>
<dbReference type="Proteomes" id="UP000244496">
    <property type="component" value="Chromosome"/>
</dbReference>
<dbReference type="AlphaFoldDB" id="A0A2S0UM46"/>
<protein>
    <recommendedName>
        <fullName evidence="3">F5/8 type C domain-containing protein</fullName>
    </recommendedName>
</protein>
<keyword evidence="2" id="KW-1185">Reference proteome</keyword>
<evidence type="ECO:0000313" key="2">
    <source>
        <dbReference type="Proteomes" id="UP000244496"/>
    </source>
</evidence>
<name>A0A2S0UM46_9RHOB</name>
<organism evidence="1 2">
    <name type="scientific">Paragemmobacter aquarius</name>
    <dbReference type="NCBI Taxonomy" id="2169400"/>
    <lineage>
        <taxon>Bacteria</taxon>
        <taxon>Pseudomonadati</taxon>
        <taxon>Pseudomonadota</taxon>
        <taxon>Alphaproteobacteria</taxon>
        <taxon>Rhodobacterales</taxon>
        <taxon>Paracoccaceae</taxon>
        <taxon>Paragemmobacter</taxon>
    </lineage>
</organism>
<evidence type="ECO:0008006" key="3">
    <source>
        <dbReference type="Google" id="ProtNLM"/>
    </source>
</evidence>